<dbReference type="EMBL" id="OZ034818">
    <property type="protein sequence ID" value="CAL1390893.1"/>
    <property type="molecule type" value="Genomic_DNA"/>
</dbReference>
<gene>
    <name evidence="1" type="ORF">LTRI10_LOCUS31649</name>
</gene>
<name>A0AAV2EZ76_9ROSI</name>
<reference evidence="1 2" key="1">
    <citation type="submission" date="2024-04" db="EMBL/GenBank/DDBJ databases">
        <authorList>
            <person name="Fracassetti M."/>
        </authorList>
    </citation>
    <scope>NUCLEOTIDE SEQUENCE [LARGE SCALE GENOMIC DNA]</scope>
</reference>
<dbReference type="Proteomes" id="UP001497516">
    <property type="component" value="Chromosome 5"/>
</dbReference>
<protein>
    <submittedName>
        <fullName evidence="1">Uncharacterized protein</fullName>
    </submittedName>
</protein>
<evidence type="ECO:0000313" key="2">
    <source>
        <dbReference type="Proteomes" id="UP001497516"/>
    </source>
</evidence>
<evidence type="ECO:0000313" key="1">
    <source>
        <dbReference type="EMBL" id="CAL1390893.1"/>
    </source>
</evidence>
<accession>A0AAV2EZ76</accession>
<keyword evidence="2" id="KW-1185">Reference proteome</keyword>
<proteinExistence type="predicted"/>
<sequence length="247" mass="28048">MQPGNGNNTIRFLVPRNQKAQEHIANNTVLLTEILVRLPVKSLLSRSRCIRPETASWRVSGNPFVAHLNTLAQPCFLQGVLCSMLPASTSTSRKKSSERFQCRRSLKDGKRGVCLHLVEVYTCPTTQFDVLEMAARDCSEWNVKYRVDLDTVVMAYPAMKSSYVDDPGSLHYYLFDVLGVFGGVEGEEEEDCLVLRVPGKILRFSLGKMTFKEICDFESSRGIEMDGCVRSYRWFDVFHLVQSFSRL</sequence>
<dbReference type="AlphaFoldDB" id="A0AAV2EZ76"/>
<organism evidence="1 2">
    <name type="scientific">Linum trigynum</name>
    <dbReference type="NCBI Taxonomy" id="586398"/>
    <lineage>
        <taxon>Eukaryota</taxon>
        <taxon>Viridiplantae</taxon>
        <taxon>Streptophyta</taxon>
        <taxon>Embryophyta</taxon>
        <taxon>Tracheophyta</taxon>
        <taxon>Spermatophyta</taxon>
        <taxon>Magnoliopsida</taxon>
        <taxon>eudicotyledons</taxon>
        <taxon>Gunneridae</taxon>
        <taxon>Pentapetalae</taxon>
        <taxon>rosids</taxon>
        <taxon>fabids</taxon>
        <taxon>Malpighiales</taxon>
        <taxon>Linaceae</taxon>
        <taxon>Linum</taxon>
    </lineage>
</organism>